<organism evidence="14 15">
    <name type="scientific">Oncorhynchus mykiss</name>
    <name type="common">Rainbow trout</name>
    <name type="synonym">Salmo gairdneri</name>
    <dbReference type="NCBI Taxonomy" id="8022"/>
    <lineage>
        <taxon>Eukaryota</taxon>
        <taxon>Metazoa</taxon>
        <taxon>Chordata</taxon>
        <taxon>Craniata</taxon>
        <taxon>Vertebrata</taxon>
        <taxon>Euteleostomi</taxon>
        <taxon>Actinopterygii</taxon>
        <taxon>Neopterygii</taxon>
        <taxon>Teleostei</taxon>
        <taxon>Protacanthopterygii</taxon>
        <taxon>Salmoniformes</taxon>
        <taxon>Salmonidae</taxon>
        <taxon>Salmoninae</taxon>
        <taxon>Oncorhynchus</taxon>
    </lineage>
</organism>
<dbReference type="InterPro" id="IPR040045">
    <property type="entry name" value="DYNC2LI1"/>
</dbReference>
<evidence type="ECO:0000256" key="13">
    <source>
        <dbReference type="SAM" id="MobiDB-lite"/>
    </source>
</evidence>
<dbReference type="PANTHER" id="PTHR13236">
    <property type="entry name" value="DYNEIN 2 LIGHT INTERMEDIATE CHAIN, ISOFORM 2"/>
    <property type="match status" value="1"/>
</dbReference>
<keyword evidence="8" id="KW-0243">Dynein</keyword>
<name>A0A060XWS3_ONCMY</name>
<dbReference type="GO" id="GO:0035721">
    <property type="term" value="P:intraciliary retrograde transport"/>
    <property type="evidence" value="ECO:0007669"/>
    <property type="project" value="InterPro"/>
</dbReference>
<comment type="subcellular location">
    <subcellularLocation>
        <location evidence="1">Cell projection</location>
        <location evidence="1">Cilium</location>
    </subcellularLocation>
    <subcellularLocation>
        <location evidence="2">Cytoplasm</location>
        <location evidence="2">Cytoskeleton</location>
    </subcellularLocation>
</comment>
<evidence type="ECO:0000256" key="1">
    <source>
        <dbReference type="ARBA" id="ARBA00004138"/>
    </source>
</evidence>
<evidence type="ECO:0000256" key="6">
    <source>
        <dbReference type="ARBA" id="ARBA00022701"/>
    </source>
</evidence>
<protein>
    <submittedName>
        <fullName evidence="14">Uncharacterized protein</fullName>
    </submittedName>
</protein>
<evidence type="ECO:0000256" key="7">
    <source>
        <dbReference type="ARBA" id="ARBA00022794"/>
    </source>
</evidence>
<evidence type="ECO:0000313" key="15">
    <source>
        <dbReference type="Proteomes" id="UP000193380"/>
    </source>
</evidence>
<proteinExistence type="inferred from homology"/>
<keyword evidence="4" id="KW-0217">Developmental protein</keyword>
<evidence type="ECO:0000256" key="2">
    <source>
        <dbReference type="ARBA" id="ARBA00004245"/>
    </source>
</evidence>
<keyword evidence="10" id="KW-0505">Motor protein</keyword>
<dbReference type="GO" id="GO:0045504">
    <property type="term" value="F:dynein heavy chain binding"/>
    <property type="evidence" value="ECO:0007669"/>
    <property type="project" value="TreeGrafter"/>
</dbReference>
<evidence type="ECO:0000256" key="3">
    <source>
        <dbReference type="ARBA" id="ARBA00006831"/>
    </source>
</evidence>
<evidence type="ECO:0000256" key="5">
    <source>
        <dbReference type="ARBA" id="ARBA00022490"/>
    </source>
</evidence>
<feature type="compositionally biased region" description="Basic and acidic residues" evidence="13">
    <location>
        <begin position="150"/>
        <end position="161"/>
    </location>
</feature>
<evidence type="ECO:0000256" key="9">
    <source>
        <dbReference type="ARBA" id="ARBA00023069"/>
    </source>
</evidence>
<gene>
    <name evidence="14" type="ORF">GSONMT00052611001</name>
</gene>
<feature type="region of interest" description="Disordered" evidence="13">
    <location>
        <begin position="117"/>
        <end position="175"/>
    </location>
</feature>
<dbReference type="STRING" id="8022.A0A060XWS3"/>
<keyword evidence="6" id="KW-0493">Microtubule</keyword>
<keyword evidence="9" id="KW-0969">Cilium</keyword>
<evidence type="ECO:0000256" key="10">
    <source>
        <dbReference type="ARBA" id="ARBA00023175"/>
    </source>
</evidence>
<accession>A0A060XWS3</accession>
<dbReference type="Proteomes" id="UP000193380">
    <property type="component" value="Unassembled WGS sequence"/>
</dbReference>
<evidence type="ECO:0000256" key="12">
    <source>
        <dbReference type="ARBA" id="ARBA00023273"/>
    </source>
</evidence>
<dbReference type="GO" id="GO:0035735">
    <property type="term" value="P:intraciliary transport involved in cilium assembly"/>
    <property type="evidence" value="ECO:0007669"/>
    <property type="project" value="InterPro"/>
</dbReference>
<reference evidence="14" key="2">
    <citation type="submission" date="2014-03" db="EMBL/GenBank/DDBJ databases">
        <authorList>
            <person name="Genoscope - CEA"/>
        </authorList>
    </citation>
    <scope>NUCLEOTIDE SEQUENCE</scope>
</reference>
<keyword evidence="7" id="KW-0970">Cilium biogenesis/degradation</keyword>
<dbReference type="GO" id="GO:0005874">
    <property type="term" value="C:microtubule"/>
    <property type="evidence" value="ECO:0007669"/>
    <property type="project" value="UniProtKB-KW"/>
</dbReference>
<evidence type="ECO:0000256" key="4">
    <source>
        <dbReference type="ARBA" id="ARBA00022473"/>
    </source>
</evidence>
<evidence type="ECO:0000256" key="11">
    <source>
        <dbReference type="ARBA" id="ARBA00023212"/>
    </source>
</evidence>
<keyword evidence="11" id="KW-0206">Cytoskeleton</keyword>
<dbReference type="PANTHER" id="PTHR13236:SF0">
    <property type="entry name" value="CYTOPLASMIC DYNEIN 2 LIGHT INTERMEDIATE CHAIN 1"/>
    <property type="match status" value="1"/>
</dbReference>
<keyword evidence="12" id="KW-0966">Cell projection</keyword>
<reference evidence="14" key="1">
    <citation type="journal article" date="2014" name="Nat. Commun.">
        <title>The rainbow trout genome provides novel insights into evolution after whole-genome duplication in vertebrates.</title>
        <authorList>
            <person name="Berthelot C."/>
            <person name="Brunet F."/>
            <person name="Chalopin D."/>
            <person name="Juanchich A."/>
            <person name="Bernard M."/>
            <person name="Noel B."/>
            <person name="Bento P."/>
            <person name="Da Silva C."/>
            <person name="Labadie K."/>
            <person name="Alberti A."/>
            <person name="Aury J.M."/>
            <person name="Louis A."/>
            <person name="Dehais P."/>
            <person name="Bardou P."/>
            <person name="Montfort J."/>
            <person name="Klopp C."/>
            <person name="Cabau C."/>
            <person name="Gaspin C."/>
            <person name="Thorgaard G.H."/>
            <person name="Boussaha M."/>
            <person name="Quillet E."/>
            <person name="Guyomard R."/>
            <person name="Galiana D."/>
            <person name="Bobe J."/>
            <person name="Volff J.N."/>
            <person name="Genet C."/>
            <person name="Wincker P."/>
            <person name="Jaillon O."/>
            <person name="Roest Crollius H."/>
            <person name="Guiguen Y."/>
        </authorList>
    </citation>
    <scope>NUCLEOTIDE SEQUENCE [LARGE SCALE GENOMIC DNA]</scope>
</reference>
<evidence type="ECO:0000256" key="8">
    <source>
        <dbReference type="ARBA" id="ARBA00023017"/>
    </source>
</evidence>
<evidence type="ECO:0000313" key="14">
    <source>
        <dbReference type="EMBL" id="CDQ81574.1"/>
    </source>
</evidence>
<keyword evidence="5" id="KW-0963">Cytoplasm</keyword>
<feature type="compositionally biased region" description="Basic and acidic residues" evidence="13">
    <location>
        <begin position="126"/>
        <end position="137"/>
    </location>
</feature>
<sequence length="175" mass="19873">MPRVCKAVIKTKDFDSEKRKVICKTLRFISHYYAASLIVRTVGLIVNHSCQCAYAYQYFTVGYIKQVSQMLCLSDGIVSLHNMFYSFCLTICPSFHLSVLSASPSVHPFTCLLSTSPSVHPSPNTSDHHRELKDPAKDPQYSEPQIDSMRAQKDTELDQYKRNASKSWKGLELET</sequence>
<comment type="similarity">
    <text evidence="3">Belongs to the dynein light intermediate chain family.</text>
</comment>
<dbReference type="GO" id="GO:0005930">
    <property type="term" value="C:axoneme"/>
    <property type="evidence" value="ECO:0007669"/>
    <property type="project" value="TreeGrafter"/>
</dbReference>
<dbReference type="PaxDb" id="8022-A0A060XWS3"/>
<dbReference type="GO" id="GO:0005868">
    <property type="term" value="C:cytoplasmic dynein complex"/>
    <property type="evidence" value="ECO:0007669"/>
    <property type="project" value="InterPro"/>
</dbReference>
<dbReference type="EMBL" id="FR905789">
    <property type="protein sequence ID" value="CDQ81574.1"/>
    <property type="molecule type" value="Genomic_DNA"/>
</dbReference>
<dbReference type="GO" id="GO:0036064">
    <property type="term" value="C:ciliary basal body"/>
    <property type="evidence" value="ECO:0007669"/>
    <property type="project" value="TreeGrafter"/>
</dbReference>
<dbReference type="AlphaFoldDB" id="A0A060XWS3"/>